<evidence type="ECO:0008006" key="4">
    <source>
        <dbReference type="Google" id="ProtNLM"/>
    </source>
</evidence>
<proteinExistence type="predicted"/>
<dbReference type="STRING" id="861266.ARTSIC4J27_2581"/>
<feature type="region of interest" description="Disordered" evidence="1">
    <location>
        <begin position="266"/>
        <end position="294"/>
    </location>
</feature>
<dbReference type="Proteomes" id="UP000035722">
    <property type="component" value="Unassembled WGS sequence"/>
</dbReference>
<dbReference type="OrthoDB" id="4954868at2"/>
<dbReference type="EMBL" id="CAQI01000044">
    <property type="protein sequence ID" value="CCQ46611.1"/>
    <property type="molecule type" value="Genomic_DNA"/>
</dbReference>
<gene>
    <name evidence="2" type="ORF">ARTSIC4J27_2581</name>
</gene>
<keyword evidence="3" id="KW-1185">Reference proteome</keyword>
<organism evidence="2 3">
    <name type="scientific">Pseudarthrobacter siccitolerans</name>
    <dbReference type="NCBI Taxonomy" id="861266"/>
    <lineage>
        <taxon>Bacteria</taxon>
        <taxon>Bacillati</taxon>
        <taxon>Actinomycetota</taxon>
        <taxon>Actinomycetes</taxon>
        <taxon>Micrococcales</taxon>
        <taxon>Micrococcaceae</taxon>
        <taxon>Pseudarthrobacter</taxon>
    </lineage>
</organism>
<evidence type="ECO:0000256" key="1">
    <source>
        <dbReference type="SAM" id="MobiDB-lite"/>
    </source>
</evidence>
<sequence>MTSPERLTVRGPEDILGFIPHSLGYWPANSIVAMTLQGRRLGATLRLDLPGPGVLADPAAFAATVCGYLAADGQANGTLLALFTNNGWLSGPGCYEGLIFGLEAALAQAGMPVKDAWYVGDRYWRDVRCSDPSCCPLPGRPLEQIRDSLLSTEMVFRGSSVGPPPEERPAAGPVPGPYVAGILAAEAVWWAQLDPRRKSRSQFEAVLRQWESMLRRPEDARPLSVQRDAFLRTTLLVPAWRDAVLVMAAAGRPAALAGAEEFGIFSEGEEPGPLEPAAEEAGGGTTTSGPQAPGPPSFALQAGYMHDAHGRGIPVPGDLAGTASYGDVLMGHAPPVPQWRTMDSLDLVLEQLAIPGGASAAAALTLRGWIAWCRGRGSYAAAHLGGALEIEPGYRLAELLLELVRRGTLCGWAARKDAAWQKFGPDAA</sequence>
<dbReference type="RefSeq" id="WP_050055488.1">
    <property type="nucleotide sequence ID" value="NZ_CAQI01000044.1"/>
</dbReference>
<accession>A0A024H4F1</accession>
<reference evidence="3" key="1">
    <citation type="journal article" date="2014" name="Genome Announc.">
        <title>Genome Sequence of Arthrobacter siccitolerans 4J27, a Xeroprotectant-Producing Desiccation-Tolerant Microorganism.</title>
        <authorList>
            <person name="Manzanera M."/>
            <person name="Santa-Cruz-Calvo L."/>
            <person name="Vilchez J.I."/>
            <person name="Garcia-Fontana C."/>
            <person name="Silva-Castro G.A."/>
            <person name="Calvo C."/>
            <person name="Gonzalez-Lopez J."/>
        </authorList>
    </citation>
    <scope>NUCLEOTIDE SEQUENCE [LARGE SCALE GENOMIC DNA]</scope>
    <source>
        <strain evidence="3">4J27</strain>
    </source>
</reference>
<dbReference type="Pfam" id="PF13830">
    <property type="entry name" value="DUF4192"/>
    <property type="match status" value="2"/>
</dbReference>
<evidence type="ECO:0000313" key="2">
    <source>
        <dbReference type="EMBL" id="CCQ46611.1"/>
    </source>
</evidence>
<dbReference type="InterPro" id="IPR025447">
    <property type="entry name" value="DUF4192"/>
</dbReference>
<name>A0A024H4F1_9MICC</name>
<protein>
    <recommendedName>
        <fullName evidence="4">DUF4192 family protein</fullName>
    </recommendedName>
</protein>
<comment type="caution">
    <text evidence="2">The sequence shown here is derived from an EMBL/GenBank/DDBJ whole genome shotgun (WGS) entry which is preliminary data.</text>
</comment>
<evidence type="ECO:0000313" key="3">
    <source>
        <dbReference type="Proteomes" id="UP000035722"/>
    </source>
</evidence>
<dbReference type="AlphaFoldDB" id="A0A024H4F1"/>